<dbReference type="SUPFAM" id="SSF52540">
    <property type="entry name" value="P-loop containing nucleoside triphosphate hydrolases"/>
    <property type="match status" value="1"/>
</dbReference>
<keyword evidence="8" id="KW-1185">Reference proteome</keyword>
<reference evidence="7 8" key="1">
    <citation type="submission" date="2023-03" db="EMBL/GenBank/DDBJ databases">
        <title>Novel Species.</title>
        <authorList>
            <person name="Ma S."/>
        </authorList>
    </citation>
    <scope>NUCLEOTIDE SEQUENCE [LARGE SCALE GENOMIC DNA]</scope>
    <source>
        <strain evidence="7 8">LIND6LT2</strain>
    </source>
</reference>
<dbReference type="GO" id="GO:0005524">
    <property type="term" value="F:ATP binding"/>
    <property type="evidence" value="ECO:0007669"/>
    <property type="project" value="UniProtKB-KW"/>
</dbReference>
<dbReference type="CDD" id="cd03224">
    <property type="entry name" value="ABC_TM1139_LivF_branched"/>
    <property type="match status" value="1"/>
</dbReference>
<evidence type="ECO:0000256" key="4">
    <source>
        <dbReference type="ARBA" id="ARBA00022840"/>
    </source>
</evidence>
<dbReference type="PIRSF" id="PIRSF039137">
    <property type="entry name" value="ABC_branched_ATPase"/>
    <property type="match status" value="1"/>
</dbReference>
<evidence type="ECO:0000256" key="2">
    <source>
        <dbReference type="ARBA" id="ARBA00022448"/>
    </source>
</evidence>
<evidence type="ECO:0000256" key="1">
    <source>
        <dbReference type="ARBA" id="ARBA00005417"/>
    </source>
</evidence>
<dbReference type="Pfam" id="PF00005">
    <property type="entry name" value="ABC_tran"/>
    <property type="match status" value="1"/>
</dbReference>
<dbReference type="RefSeq" id="WP_341877278.1">
    <property type="nucleotide sequence ID" value="NZ_CP121687.1"/>
</dbReference>
<accession>A0ABZ2Y4N7</accession>
<dbReference type="InterPro" id="IPR052156">
    <property type="entry name" value="BCAA_Transport_ATP-bd_LivF"/>
</dbReference>
<dbReference type="EMBL" id="CP121687">
    <property type="protein sequence ID" value="WZL70315.1"/>
    <property type="molecule type" value="Genomic_DNA"/>
</dbReference>
<evidence type="ECO:0000313" key="7">
    <source>
        <dbReference type="EMBL" id="WZL70315.1"/>
    </source>
</evidence>
<comment type="similarity">
    <text evidence="1">Belongs to the ABC transporter superfamily.</text>
</comment>
<gene>
    <name evidence="7" type="ORF">QBE51_01945</name>
</gene>
<dbReference type="PANTHER" id="PTHR43820:SF4">
    <property type="entry name" value="HIGH-AFFINITY BRANCHED-CHAIN AMINO ACID TRANSPORT ATP-BINDING PROTEIN LIVF"/>
    <property type="match status" value="1"/>
</dbReference>
<dbReference type="Proteomes" id="UP001486565">
    <property type="component" value="Chromosome"/>
</dbReference>
<evidence type="ECO:0000256" key="5">
    <source>
        <dbReference type="ARBA" id="ARBA00022970"/>
    </source>
</evidence>
<proteinExistence type="inferred from homology"/>
<keyword evidence="3" id="KW-0547">Nucleotide-binding</keyword>
<sequence length="242" mass="26367">MTKNNLLTIENLSVSYGGIKAVKGINLTVPEGEIVTLIGANGAGKSTILRTIAGLVKPESGKISYRGEDITGISTTSIVEKGITLVPEGRRVFPDLTVLENLKIGAYLRKDNLQEDINRVYRLFPRLQERSWQLAGTLSGGEQQMLAVGRALMSRPKLIMMDEPSLGLAPLIVNDIMNIITTVNKEEGMTILLVEQNANLALRIAHRGYVCETGNITMEGTGMELLNDENVKAAYLGKSKKK</sequence>
<protein>
    <submittedName>
        <fullName evidence="7">ABC transporter ATP-binding protein</fullName>
    </submittedName>
</protein>
<dbReference type="PANTHER" id="PTHR43820">
    <property type="entry name" value="HIGH-AFFINITY BRANCHED-CHAIN AMINO ACID TRANSPORT ATP-BINDING PROTEIN LIVF"/>
    <property type="match status" value="1"/>
</dbReference>
<dbReference type="Gene3D" id="3.40.50.300">
    <property type="entry name" value="P-loop containing nucleotide triphosphate hydrolases"/>
    <property type="match status" value="1"/>
</dbReference>
<keyword evidence="2" id="KW-0813">Transport</keyword>
<keyword evidence="5" id="KW-0029">Amino-acid transport</keyword>
<name>A0ABZ2Y4N7_9FIRM</name>
<dbReference type="InterPro" id="IPR017871">
    <property type="entry name" value="ABC_transporter-like_CS"/>
</dbReference>
<organism evidence="7 8">
    <name type="scientific">Defluviitalea saccharophila</name>
    <dbReference type="NCBI Taxonomy" id="879970"/>
    <lineage>
        <taxon>Bacteria</taxon>
        <taxon>Bacillati</taxon>
        <taxon>Bacillota</taxon>
        <taxon>Clostridia</taxon>
        <taxon>Lachnospirales</taxon>
        <taxon>Defluviitaleaceae</taxon>
        <taxon>Defluviitalea</taxon>
    </lineage>
</organism>
<dbReference type="SMART" id="SM00382">
    <property type="entry name" value="AAA"/>
    <property type="match status" value="1"/>
</dbReference>
<keyword evidence="4 7" id="KW-0067">ATP-binding</keyword>
<dbReference type="InterPro" id="IPR003439">
    <property type="entry name" value="ABC_transporter-like_ATP-bd"/>
</dbReference>
<feature type="domain" description="ABC transporter" evidence="6">
    <location>
        <begin position="7"/>
        <end position="238"/>
    </location>
</feature>
<evidence type="ECO:0000313" key="8">
    <source>
        <dbReference type="Proteomes" id="UP001486565"/>
    </source>
</evidence>
<dbReference type="InterPro" id="IPR003593">
    <property type="entry name" value="AAA+_ATPase"/>
</dbReference>
<dbReference type="InterPro" id="IPR027417">
    <property type="entry name" value="P-loop_NTPase"/>
</dbReference>
<evidence type="ECO:0000256" key="3">
    <source>
        <dbReference type="ARBA" id="ARBA00022741"/>
    </source>
</evidence>
<dbReference type="PROSITE" id="PS00211">
    <property type="entry name" value="ABC_TRANSPORTER_1"/>
    <property type="match status" value="1"/>
</dbReference>
<evidence type="ECO:0000259" key="6">
    <source>
        <dbReference type="PROSITE" id="PS50893"/>
    </source>
</evidence>
<dbReference type="PROSITE" id="PS50893">
    <property type="entry name" value="ABC_TRANSPORTER_2"/>
    <property type="match status" value="1"/>
</dbReference>
<dbReference type="InterPro" id="IPR030660">
    <property type="entry name" value="ABC_branched_ATPase_LivF/BraG"/>
</dbReference>